<evidence type="ECO:0000256" key="1">
    <source>
        <dbReference type="SAM" id="MobiDB-lite"/>
    </source>
</evidence>
<sequence>MGMTNFSRHAFRTRCVPTRIVIAKFTCSCGNDIFGFNNATKYLSANRSHKLTFKGATTRRDESSMGDSMRTFMSNHRSVVSHTHPFHTPGRLDTYSGTNPSESVSSTSTPTPTPPIVRSRRTDVHQVARLHFIAKRMSSLIMFHQLELLHILAILTKTLLSDQWWIEAYRRAFNMYLHETVNAEKTADEPERERGVMVMVKDKAVVGDTTVEGGKENDADGDKRRRMVLYSEAIDGVTIPKRLCPLERDVTQYQDPREGGGPWVDDIDDLTIGKEVRKEIEDLSNIPGVGEQLEALRLEKGAGGTVLEQIPVEILAGKTPFNASKPLMESNWKPGCTGPVDYKPVAPLKADSVRDFNLDTVNAHIMALTARKGCKCMTMDTGDDSKAGVVTVTVYCFKTGTRKVKCLFDTGADISLNSTSWLDHCGYSVGMKTSELPVCKQKKLFGDMIRKADKPLVFTVFGGGKITCTLRLQKDVPMIVGRDGMESMHLSVGVKDIRGYRSSVDQRKEIELVLKQLSIYPPYRCYHHHPA</sequence>
<protein>
    <recommendedName>
        <fullName evidence="4">Peptidase A2 domain-containing protein</fullName>
    </recommendedName>
</protein>
<proteinExistence type="predicted"/>
<reference evidence="2" key="1">
    <citation type="submission" date="2022-03" db="EMBL/GenBank/DDBJ databases">
        <title>Draft genome sequence of Aduncisulcus paluster, a free-living microaerophilic Fornicata.</title>
        <authorList>
            <person name="Yuyama I."/>
            <person name="Kume K."/>
            <person name="Tamura T."/>
            <person name="Inagaki Y."/>
            <person name="Hashimoto T."/>
        </authorList>
    </citation>
    <scope>NUCLEOTIDE SEQUENCE</scope>
    <source>
        <strain evidence="2">NY0171</strain>
    </source>
</reference>
<accession>A0ABQ5KWG8</accession>
<evidence type="ECO:0000313" key="3">
    <source>
        <dbReference type="Proteomes" id="UP001057375"/>
    </source>
</evidence>
<evidence type="ECO:0008006" key="4">
    <source>
        <dbReference type="Google" id="ProtNLM"/>
    </source>
</evidence>
<keyword evidence="3" id="KW-1185">Reference proteome</keyword>
<comment type="caution">
    <text evidence="2">The sequence shown here is derived from an EMBL/GenBank/DDBJ whole genome shotgun (WGS) entry which is preliminary data.</text>
</comment>
<dbReference type="EMBL" id="BQXS01010978">
    <property type="protein sequence ID" value="GKT35380.1"/>
    <property type="molecule type" value="Genomic_DNA"/>
</dbReference>
<feature type="region of interest" description="Disordered" evidence="1">
    <location>
        <begin position="81"/>
        <end position="117"/>
    </location>
</feature>
<name>A0ABQ5KWG8_9EUKA</name>
<evidence type="ECO:0000313" key="2">
    <source>
        <dbReference type="EMBL" id="GKT35380.1"/>
    </source>
</evidence>
<organism evidence="2 3">
    <name type="scientific">Aduncisulcus paluster</name>
    <dbReference type="NCBI Taxonomy" id="2918883"/>
    <lineage>
        <taxon>Eukaryota</taxon>
        <taxon>Metamonada</taxon>
        <taxon>Carpediemonas-like organisms</taxon>
        <taxon>Aduncisulcus</taxon>
    </lineage>
</organism>
<gene>
    <name evidence="2" type="ORF">ADUPG1_008552</name>
</gene>
<dbReference type="Proteomes" id="UP001057375">
    <property type="component" value="Unassembled WGS sequence"/>
</dbReference>
<feature type="compositionally biased region" description="Low complexity" evidence="1">
    <location>
        <begin position="98"/>
        <end position="110"/>
    </location>
</feature>
<dbReference type="InterPro" id="IPR021109">
    <property type="entry name" value="Peptidase_aspartic_dom_sf"/>
</dbReference>
<dbReference type="SUPFAM" id="SSF50630">
    <property type="entry name" value="Acid proteases"/>
    <property type="match status" value="1"/>
</dbReference>